<keyword evidence="4" id="KW-1185">Reference proteome</keyword>
<keyword evidence="2" id="KW-0472">Membrane</keyword>
<feature type="compositionally biased region" description="Basic and acidic residues" evidence="1">
    <location>
        <begin position="51"/>
        <end position="67"/>
    </location>
</feature>
<reference evidence="3 4" key="1">
    <citation type="submission" date="2021-02" db="EMBL/GenBank/DDBJ databases">
        <title>Plant Genome Project.</title>
        <authorList>
            <person name="Zhang R.-G."/>
        </authorList>
    </citation>
    <scope>NUCLEOTIDE SEQUENCE [LARGE SCALE GENOMIC DNA]</scope>
    <source>
        <tissue evidence="3">Leaves</tissue>
    </source>
</reference>
<feature type="transmembrane region" description="Helical" evidence="2">
    <location>
        <begin position="24"/>
        <end position="41"/>
    </location>
</feature>
<feature type="region of interest" description="Disordered" evidence="1">
    <location>
        <begin position="51"/>
        <end position="73"/>
    </location>
</feature>
<organism evidence="3 4">
    <name type="scientific">Xanthoceras sorbifolium</name>
    <dbReference type="NCBI Taxonomy" id="99658"/>
    <lineage>
        <taxon>Eukaryota</taxon>
        <taxon>Viridiplantae</taxon>
        <taxon>Streptophyta</taxon>
        <taxon>Embryophyta</taxon>
        <taxon>Tracheophyta</taxon>
        <taxon>Spermatophyta</taxon>
        <taxon>Magnoliopsida</taxon>
        <taxon>eudicotyledons</taxon>
        <taxon>Gunneridae</taxon>
        <taxon>Pentapetalae</taxon>
        <taxon>rosids</taxon>
        <taxon>malvids</taxon>
        <taxon>Sapindales</taxon>
        <taxon>Sapindaceae</taxon>
        <taxon>Xanthoceroideae</taxon>
        <taxon>Xanthoceras</taxon>
    </lineage>
</organism>
<dbReference type="PANTHER" id="PTHR34364">
    <property type="entry name" value="WAS/WASL-INTERACTING FAMILY PROTEIN"/>
    <property type="match status" value="1"/>
</dbReference>
<evidence type="ECO:0000313" key="3">
    <source>
        <dbReference type="EMBL" id="KAH7572144.1"/>
    </source>
</evidence>
<evidence type="ECO:0000256" key="2">
    <source>
        <dbReference type="SAM" id="Phobius"/>
    </source>
</evidence>
<accession>A0ABQ8I6Q9</accession>
<protein>
    <submittedName>
        <fullName evidence="3">Uncharacterized protein</fullName>
    </submittedName>
</protein>
<comment type="caution">
    <text evidence="3">The sequence shown here is derived from an EMBL/GenBank/DDBJ whole genome shotgun (WGS) entry which is preliminary data.</text>
</comment>
<keyword evidence="2" id="KW-0812">Transmembrane</keyword>
<name>A0ABQ8I6Q9_9ROSI</name>
<proteinExistence type="predicted"/>
<evidence type="ECO:0000313" key="4">
    <source>
        <dbReference type="Proteomes" id="UP000827721"/>
    </source>
</evidence>
<dbReference type="EMBL" id="JAFEMO010000004">
    <property type="protein sequence ID" value="KAH7572144.1"/>
    <property type="molecule type" value="Genomic_DNA"/>
</dbReference>
<gene>
    <name evidence="3" type="ORF">JRO89_XS04G0211000</name>
</gene>
<sequence length="136" mass="16087">MEPPKPEDPPLTSKESFIKRYKPVWRFFLVFNLGLAGYIFAKEKMKKMSSEDDKFAKPTVEDSKATEEMEPLVPPTVVEPVKVREPIPEEQQRELFQWILEEKRKLKPKDTEEKKRIDEEKAILKQFIRAKSIPQL</sequence>
<keyword evidence="2" id="KW-1133">Transmembrane helix</keyword>
<evidence type="ECO:0000256" key="1">
    <source>
        <dbReference type="SAM" id="MobiDB-lite"/>
    </source>
</evidence>
<dbReference type="Proteomes" id="UP000827721">
    <property type="component" value="Unassembled WGS sequence"/>
</dbReference>
<dbReference type="PANTHER" id="PTHR34364:SF9">
    <property type="match status" value="1"/>
</dbReference>